<dbReference type="SMART" id="SM00449">
    <property type="entry name" value="SPRY"/>
    <property type="match status" value="1"/>
</dbReference>
<dbReference type="GO" id="GO:0140374">
    <property type="term" value="P:antiviral innate immune response"/>
    <property type="evidence" value="ECO:0007669"/>
    <property type="project" value="Ensembl"/>
</dbReference>
<protein>
    <recommendedName>
        <fullName evidence="10">Tripartite motif containing 31</fullName>
    </recommendedName>
</protein>
<dbReference type="InterPro" id="IPR013083">
    <property type="entry name" value="Znf_RING/FYVE/PHD"/>
</dbReference>
<evidence type="ECO:0000256" key="1">
    <source>
        <dbReference type="ARBA" id="ARBA00022723"/>
    </source>
</evidence>
<dbReference type="SMART" id="SM00336">
    <property type="entry name" value="BBOX"/>
    <property type="match status" value="1"/>
</dbReference>
<dbReference type="GO" id="GO:0070936">
    <property type="term" value="P:protein K48-linked ubiquitination"/>
    <property type="evidence" value="ECO:0007669"/>
    <property type="project" value="Ensembl"/>
</dbReference>
<dbReference type="PRINTS" id="PR01407">
    <property type="entry name" value="BUTYPHLNCDUF"/>
</dbReference>
<sequence>MASPQFVSNLQEEVICPICIDILQDAVTIDCGHSFCLSCISWTQDPSDGLLKCPLCKKSVRKDTLRPNWLLMNLVEKIQAMSPLEAQPEREEPRCQKHQEKIHYFCEHDGKFLCTVCRESQDHKSHKANLIEEAAPKYQGLIQLQLKDLQQKEKMIVQVKAQGERKIDVFKAQVEHEKQRIIREFKHLRQVLEEEEKFLLLRLAWLAQEGENRGHFFGTSTEAQLNYLNRLVDCLKAKQQMSPHEMLSDIKAVLYRSRGFQFLQPTAVSPDLEKKLSEAKSRHDSITETLKKFRDNLQADGKKDKSRISRGMSGDLMKSLSLILAPNLVLAHAAPVTLDAASAHPDLVLSPDLKTVALDFVPPGDSEEPAHPECFYPFRCVLGSPGFSSGRQAWEVELGGAGGGACVVGVASEHAARRGFLAVEPRAGFWALRIAGSECQALIEANTREELPARTNRVGVCVDHERGEVVFYDAITSQHIYTFQACFPGRIFPFFRLLFPGTKITLSP</sequence>
<dbReference type="OMA" id="FWALRIA"/>
<evidence type="ECO:0000259" key="5">
    <source>
        <dbReference type="PROSITE" id="PS50089"/>
    </source>
</evidence>
<reference evidence="8" key="2">
    <citation type="submission" date="2025-08" db="UniProtKB">
        <authorList>
            <consortium name="Ensembl"/>
        </authorList>
    </citation>
    <scope>IDENTIFICATION</scope>
    <source>
        <strain evidence="8">Isolate ISIS603380</strain>
    </source>
</reference>
<keyword evidence="2 4" id="KW-0863">Zinc-finger</keyword>
<dbReference type="PROSITE" id="PS00518">
    <property type="entry name" value="ZF_RING_1"/>
    <property type="match status" value="1"/>
</dbReference>
<accession>G3T9P1</accession>
<keyword evidence="1" id="KW-0479">Metal-binding</keyword>
<dbReference type="Ensembl" id="ENSLAFT00000012583.3">
    <property type="protein sequence ID" value="ENSLAFP00000010520.3"/>
    <property type="gene ID" value="ENSLAFG00000012582.3"/>
</dbReference>
<dbReference type="FunCoup" id="G3T9P1">
    <property type="interactions" value="2"/>
</dbReference>
<dbReference type="SMART" id="SM00589">
    <property type="entry name" value="PRY"/>
    <property type="match status" value="1"/>
</dbReference>
<dbReference type="Pfam" id="PF13765">
    <property type="entry name" value="PRY"/>
    <property type="match status" value="1"/>
</dbReference>
<evidence type="ECO:0008006" key="10">
    <source>
        <dbReference type="Google" id="ProtNLM"/>
    </source>
</evidence>
<dbReference type="Pfam" id="PF00622">
    <property type="entry name" value="SPRY"/>
    <property type="match status" value="1"/>
</dbReference>
<feature type="domain" description="RING-type" evidence="5">
    <location>
        <begin position="16"/>
        <end position="57"/>
    </location>
</feature>
<dbReference type="GO" id="GO:1900226">
    <property type="term" value="P:negative regulation of NLRP3 inflammasome complex assembly"/>
    <property type="evidence" value="ECO:0007669"/>
    <property type="project" value="Ensembl"/>
</dbReference>
<dbReference type="Proteomes" id="UP000007646">
    <property type="component" value="Unassembled WGS sequence"/>
</dbReference>
<dbReference type="InterPro" id="IPR000315">
    <property type="entry name" value="Znf_B-box"/>
</dbReference>
<evidence type="ECO:0000256" key="2">
    <source>
        <dbReference type="ARBA" id="ARBA00022771"/>
    </source>
</evidence>
<evidence type="ECO:0000256" key="3">
    <source>
        <dbReference type="ARBA" id="ARBA00022833"/>
    </source>
</evidence>
<name>G3T9P1_LOXAF</name>
<dbReference type="InterPro" id="IPR001870">
    <property type="entry name" value="B30.2/SPRY"/>
</dbReference>
<organism evidence="8 9">
    <name type="scientific">Loxodonta africana</name>
    <name type="common">African elephant</name>
    <dbReference type="NCBI Taxonomy" id="9785"/>
    <lineage>
        <taxon>Eukaryota</taxon>
        <taxon>Metazoa</taxon>
        <taxon>Chordata</taxon>
        <taxon>Craniata</taxon>
        <taxon>Vertebrata</taxon>
        <taxon>Euteleostomi</taxon>
        <taxon>Mammalia</taxon>
        <taxon>Eutheria</taxon>
        <taxon>Afrotheria</taxon>
        <taxon>Proboscidea</taxon>
        <taxon>Elephantidae</taxon>
        <taxon>Loxodonta</taxon>
    </lineage>
</organism>
<feature type="domain" description="B box-type" evidence="6">
    <location>
        <begin position="90"/>
        <end position="131"/>
    </location>
</feature>
<reference evidence="8" key="3">
    <citation type="submission" date="2025-09" db="UniProtKB">
        <authorList>
            <consortium name="Ensembl"/>
        </authorList>
    </citation>
    <scope>IDENTIFICATION</scope>
    <source>
        <strain evidence="8">Isolate ISIS603380</strain>
    </source>
</reference>
<dbReference type="PROSITE" id="PS50089">
    <property type="entry name" value="ZF_RING_2"/>
    <property type="match status" value="1"/>
</dbReference>
<dbReference type="InterPro" id="IPR001841">
    <property type="entry name" value="Znf_RING"/>
</dbReference>
<dbReference type="GO" id="GO:0006511">
    <property type="term" value="P:ubiquitin-dependent protein catabolic process"/>
    <property type="evidence" value="ECO:0007669"/>
    <property type="project" value="Ensembl"/>
</dbReference>
<evidence type="ECO:0000259" key="6">
    <source>
        <dbReference type="PROSITE" id="PS50119"/>
    </source>
</evidence>
<dbReference type="InterPro" id="IPR017907">
    <property type="entry name" value="Znf_RING_CS"/>
</dbReference>
<dbReference type="AlphaFoldDB" id="G3T9P1"/>
<dbReference type="Gene3D" id="3.30.160.60">
    <property type="entry name" value="Classic Zinc Finger"/>
    <property type="match status" value="1"/>
</dbReference>
<dbReference type="InterPro" id="IPR003877">
    <property type="entry name" value="SPRY_dom"/>
</dbReference>
<dbReference type="SUPFAM" id="SSF57850">
    <property type="entry name" value="RING/U-box"/>
    <property type="match status" value="1"/>
</dbReference>
<dbReference type="HOGENOM" id="CLU_013137_0_3_1"/>
<dbReference type="eggNOG" id="KOG2177">
    <property type="taxonomic scope" value="Eukaryota"/>
</dbReference>
<dbReference type="Pfam" id="PF15227">
    <property type="entry name" value="zf-C3HC4_4"/>
    <property type="match status" value="1"/>
</dbReference>
<dbReference type="InterPro" id="IPR003879">
    <property type="entry name" value="Butyrophylin_SPRY"/>
</dbReference>
<dbReference type="InParanoid" id="G3T9P1"/>
<dbReference type="InterPro" id="IPR006574">
    <property type="entry name" value="PRY"/>
</dbReference>
<dbReference type="PROSITE" id="PS50188">
    <property type="entry name" value="B302_SPRY"/>
    <property type="match status" value="1"/>
</dbReference>
<keyword evidence="3" id="KW-0862">Zinc</keyword>
<dbReference type="GO" id="GO:0061630">
    <property type="term" value="F:ubiquitin protein ligase activity"/>
    <property type="evidence" value="ECO:0007669"/>
    <property type="project" value="Ensembl"/>
</dbReference>
<dbReference type="Gene3D" id="2.60.120.920">
    <property type="match status" value="1"/>
</dbReference>
<proteinExistence type="predicted"/>
<dbReference type="InterPro" id="IPR050143">
    <property type="entry name" value="TRIM/RBCC"/>
</dbReference>
<dbReference type="GO" id="GO:0008270">
    <property type="term" value="F:zinc ion binding"/>
    <property type="evidence" value="ECO:0007669"/>
    <property type="project" value="UniProtKB-KW"/>
</dbReference>
<evidence type="ECO:0000259" key="7">
    <source>
        <dbReference type="PROSITE" id="PS50188"/>
    </source>
</evidence>
<dbReference type="PANTHER" id="PTHR24103">
    <property type="entry name" value="E3 UBIQUITIN-PROTEIN LIGASE TRIM"/>
    <property type="match status" value="1"/>
</dbReference>
<dbReference type="SUPFAM" id="SSF49899">
    <property type="entry name" value="Concanavalin A-like lectins/glucanases"/>
    <property type="match status" value="1"/>
</dbReference>
<reference evidence="8 9" key="1">
    <citation type="submission" date="2009-06" db="EMBL/GenBank/DDBJ databases">
        <title>The Genome Sequence of Loxodonta africana (African elephant).</title>
        <authorList>
            <person name="Di Palma F."/>
            <person name="Heiman D."/>
            <person name="Young S."/>
            <person name="Johnson J."/>
            <person name="Lander E.S."/>
            <person name="Lindblad-Toh K."/>
        </authorList>
    </citation>
    <scope>NUCLEOTIDE SEQUENCE [LARGE SCALE GENOMIC DNA]</scope>
    <source>
        <strain evidence="8 9">Isolate ISIS603380</strain>
    </source>
</reference>
<dbReference type="InterPro" id="IPR043136">
    <property type="entry name" value="B30.2/SPRY_sf"/>
</dbReference>
<dbReference type="Pfam" id="PF00643">
    <property type="entry name" value="zf-B_box"/>
    <property type="match status" value="1"/>
</dbReference>
<dbReference type="SUPFAM" id="SSF57845">
    <property type="entry name" value="B-box zinc-binding domain"/>
    <property type="match status" value="1"/>
</dbReference>
<dbReference type="SMART" id="SM00184">
    <property type="entry name" value="RING"/>
    <property type="match status" value="1"/>
</dbReference>
<dbReference type="STRING" id="9785.ENSLAFP00000010520"/>
<dbReference type="PROSITE" id="PS50119">
    <property type="entry name" value="ZF_BBOX"/>
    <property type="match status" value="1"/>
</dbReference>
<dbReference type="Gene3D" id="3.30.40.10">
    <property type="entry name" value="Zinc/RING finger domain, C3HC4 (zinc finger)"/>
    <property type="match status" value="1"/>
</dbReference>
<dbReference type="InterPro" id="IPR013320">
    <property type="entry name" value="ConA-like_dom_sf"/>
</dbReference>
<keyword evidence="9" id="KW-1185">Reference proteome</keyword>
<dbReference type="GeneTree" id="ENSGT00940000163585"/>
<evidence type="ECO:0000313" key="8">
    <source>
        <dbReference type="Ensembl" id="ENSLAFP00000010520.3"/>
    </source>
</evidence>
<evidence type="ECO:0000313" key="9">
    <source>
        <dbReference type="Proteomes" id="UP000007646"/>
    </source>
</evidence>
<feature type="domain" description="B30.2/SPRY" evidence="7">
    <location>
        <begin position="316"/>
        <end position="508"/>
    </location>
</feature>
<evidence type="ECO:0000256" key="4">
    <source>
        <dbReference type="PROSITE-ProRule" id="PRU00024"/>
    </source>
</evidence>
<dbReference type="GO" id="GO:0046597">
    <property type="term" value="P:host-mediated suppression of symbiont invasion"/>
    <property type="evidence" value="ECO:0007669"/>
    <property type="project" value="Ensembl"/>
</dbReference>